<name>A0ABV6WXY3_9ACTN</name>
<proteinExistence type="predicted"/>
<organism evidence="2 3">
    <name type="scientific">Streptacidiphilus alkalitolerans</name>
    <dbReference type="NCBI Taxonomy" id="3342712"/>
    <lineage>
        <taxon>Bacteria</taxon>
        <taxon>Bacillati</taxon>
        <taxon>Actinomycetota</taxon>
        <taxon>Actinomycetes</taxon>
        <taxon>Kitasatosporales</taxon>
        <taxon>Streptomycetaceae</taxon>
        <taxon>Streptacidiphilus</taxon>
    </lineage>
</organism>
<dbReference type="InterPro" id="IPR038765">
    <property type="entry name" value="Papain-like_cys_pep_sf"/>
</dbReference>
<dbReference type="SUPFAM" id="SSF54001">
    <property type="entry name" value="Cysteine proteinases"/>
    <property type="match status" value="1"/>
</dbReference>
<protein>
    <recommendedName>
        <fullName evidence="4">NlpC/P60 family protein</fullName>
    </recommendedName>
</protein>
<accession>A0ABV6WXY3</accession>
<evidence type="ECO:0000256" key="1">
    <source>
        <dbReference type="SAM" id="MobiDB-lite"/>
    </source>
</evidence>
<evidence type="ECO:0000313" key="2">
    <source>
        <dbReference type="EMBL" id="MFC1430908.1"/>
    </source>
</evidence>
<gene>
    <name evidence="2" type="ORF">ACEZDB_09580</name>
</gene>
<dbReference type="EMBL" id="JBHEZY010000003">
    <property type="protein sequence ID" value="MFC1430908.1"/>
    <property type="molecule type" value="Genomic_DNA"/>
</dbReference>
<dbReference type="Proteomes" id="UP001592530">
    <property type="component" value="Unassembled WGS sequence"/>
</dbReference>
<dbReference type="RefSeq" id="WP_380550906.1">
    <property type="nucleotide sequence ID" value="NZ_JBHEZY010000003.1"/>
</dbReference>
<evidence type="ECO:0008006" key="4">
    <source>
        <dbReference type="Google" id="ProtNLM"/>
    </source>
</evidence>
<evidence type="ECO:0000313" key="3">
    <source>
        <dbReference type="Proteomes" id="UP001592530"/>
    </source>
</evidence>
<dbReference type="Gene3D" id="3.90.1720.10">
    <property type="entry name" value="endopeptidase domain like (from Nostoc punctiforme)"/>
    <property type="match status" value="1"/>
</dbReference>
<comment type="caution">
    <text evidence="2">The sequence shown here is derived from an EMBL/GenBank/DDBJ whole genome shotgun (WGS) entry which is preliminary data.</text>
</comment>
<reference evidence="2 3" key="1">
    <citation type="submission" date="2024-09" db="EMBL/GenBank/DDBJ databases">
        <authorList>
            <person name="Lee S.D."/>
        </authorList>
    </citation>
    <scope>NUCLEOTIDE SEQUENCE [LARGE SCALE GENOMIC DNA]</scope>
    <source>
        <strain evidence="2 3">N1-3</strain>
    </source>
</reference>
<feature type="region of interest" description="Disordered" evidence="1">
    <location>
        <begin position="177"/>
        <end position="226"/>
    </location>
</feature>
<sequence>MASREFGVQLHELTEVQQDWHSVGERMAEMGQDLGRIRSVMAKAAATNLLAGAGAGSADFGVVRDLVREVKGIEAQVADLLATKVRLTADIAKDAQKIKAVAAEYQATDRKVAEGLKKINPGAGVAMASMALPAMSMATASASAGFGRTVVDGSGPASSGGEGGGGGGYGYGAGGGGTGGGPLHDGATGDWETQTDGRGWDGWSDGGRRHPRNGEGGGVVDEPRLDGVSAERSGIVGRALERARRRLGYSQSSVTNGYRVDCSGLVSDAWGLPGPGLDTYGLMSPDVSHRISMDELQPGDAMIAGEHTLIFAGWAHAAHTQYIGIEDSGSDGCVSHVIPYPYFPGSGPYYPYRRNGVT</sequence>